<sequence>MASQILVALCVLLLNMLVNVQGYNFTVGPSADDPITKFEATLTVPPFSNAPNDNKAGTWAVAMRNSNYGAYATDDKIFPGDKIYSIFEYNRETLVTTNNVTIIPGAASIKAGLKQRNYNRYDNIQTNTPAAGLLNVARLRFLLGGNASWDFGPIIWENVTITFATTDPSWCSHGWKASDDLNVTGRVTLYWGEGDQTHCEYKYMSWEPAKTN</sequence>
<gene>
    <name evidence="2" type="ORF">DSL72_008502</name>
</gene>
<dbReference type="EMBL" id="CP063409">
    <property type="protein sequence ID" value="QSZ35632.1"/>
    <property type="molecule type" value="Genomic_DNA"/>
</dbReference>
<dbReference type="OrthoDB" id="3360643at2759"/>
<accession>A0A8A3PJV8</accession>
<evidence type="ECO:0000313" key="2">
    <source>
        <dbReference type="EMBL" id="QSZ35632.1"/>
    </source>
</evidence>
<name>A0A8A3PJV8_9HELO</name>
<feature type="signal peptide" evidence="1">
    <location>
        <begin position="1"/>
        <end position="22"/>
    </location>
</feature>
<dbReference type="Proteomes" id="UP000672032">
    <property type="component" value="Chromosome 5"/>
</dbReference>
<evidence type="ECO:0000256" key="1">
    <source>
        <dbReference type="SAM" id="SignalP"/>
    </source>
</evidence>
<feature type="chain" id="PRO_5032651240" description="Ubiquitin 3 binding protein But2 C-terminal domain-containing protein" evidence="1">
    <location>
        <begin position="23"/>
        <end position="212"/>
    </location>
</feature>
<keyword evidence="1" id="KW-0732">Signal</keyword>
<organism evidence="2 3">
    <name type="scientific">Monilinia vaccinii-corymbosi</name>
    <dbReference type="NCBI Taxonomy" id="61207"/>
    <lineage>
        <taxon>Eukaryota</taxon>
        <taxon>Fungi</taxon>
        <taxon>Dikarya</taxon>
        <taxon>Ascomycota</taxon>
        <taxon>Pezizomycotina</taxon>
        <taxon>Leotiomycetes</taxon>
        <taxon>Helotiales</taxon>
        <taxon>Sclerotiniaceae</taxon>
        <taxon>Monilinia</taxon>
    </lineage>
</organism>
<evidence type="ECO:0008006" key="4">
    <source>
        <dbReference type="Google" id="ProtNLM"/>
    </source>
</evidence>
<evidence type="ECO:0000313" key="3">
    <source>
        <dbReference type="Proteomes" id="UP000672032"/>
    </source>
</evidence>
<proteinExistence type="predicted"/>
<reference evidence="2" key="1">
    <citation type="submission" date="2020-10" db="EMBL/GenBank/DDBJ databases">
        <title>Genome Sequence of Monilinia vaccinii-corymbosi Sheds Light on Mummy Berry Disease Infection of Blueberry and Mating Type.</title>
        <authorList>
            <person name="Yow A.G."/>
            <person name="Zhang Y."/>
            <person name="Bansal K."/>
            <person name="Eacker S.M."/>
            <person name="Sullivan S."/>
            <person name="Liachko I."/>
            <person name="Cubeta M.A."/>
            <person name="Rollins J.A."/>
            <person name="Ashrafi H."/>
        </authorList>
    </citation>
    <scope>NUCLEOTIDE SEQUENCE</scope>
    <source>
        <strain evidence="2">RL-1</strain>
    </source>
</reference>
<dbReference type="AlphaFoldDB" id="A0A8A3PJV8"/>
<keyword evidence="3" id="KW-1185">Reference proteome</keyword>
<protein>
    <recommendedName>
        <fullName evidence="4">Ubiquitin 3 binding protein But2 C-terminal domain-containing protein</fullName>
    </recommendedName>
</protein>